<evidence type="ECO:0000256" key="3">
    <source>
        <dbReference type="SAM" id="MobiDB-lite"/>
    </source>
</evidence>
<gene>
    <name evidence="6" type="primary">LOC112905139</name>
</gene>
<keyword evidence="5" id="KW-1185">Reference proteome</keyword>
<sequence>MDETPRTPTPFKKALADLEKKSGPLKAIPDTPTRLEDITEIVKKEQDGLHCSDASDSGIMITSDSNYHSKRKNGPILAAGKENILPNKRVRKALAWSSTTTQINSSDISFAVETPSKSLGEDSLFSTPSSIMKETLGVAGLLELTHSASTKVQEWYHFGERILPP</sequence>
<dbReference type="GeneID" id="112905139"/>
<protein>
    <submittedName>
        <fullName evidence="6">Myb-related protein B-like</fullName>
    </submittedName>
</protein>
<dbReference type="OrthoDB" id="6768677at2759"/>
<keyword evidence="1" id="KW-0677">Repeat</keyword>
<dbReference type="InParanoid" id="A0A7F5R9V3"/>
<dbReference type="RefSeq" id="XP_025832746.1">
    <property type="nucleotide sequence ID" value="XM_025976961.1"/>
</dbReference>
<feature type="region of interest" description="Disordered" evidence="3">
    <location>
        <begin position="1"/>
        <end position="32"/>
    </location>
</feature>
<dbReference type="Proteomes" id="UP000192223">
    <property type="component" value="Unplaced"/>
</dbReference>
<organism evidence="5 6">
    <name type="scientific">Agrilus planipennis</name>
    <name type="common">Emerald ash borer</name>
    <name type="synonym">Agrilus marcopoli</name>
    <dbReference type="NCBI Taxonomy" id="224129"/>
    <lineage>
        <taxon>Eukaryota</taxon>
        <taxon>Metazoa</taxon>
        <taxon>Ecdysozoa</taxon>
        <taxon>Arthropoda</taxon>
        <taxon>Hexapoda</taxon>
        <taxon>Insecta</taxon>
        <taxon>Pterygota</taxon>
        <taxon>Neoptera</taxon>
        <taxon>Endopterygota</taxon>
        <taxon>Coleoptera</taxon>
        <taxon>Polyphaga</taxon>
        <taxon>Elateriformia</taxon>
        <taxon>Buprestoidea</taxon>
        <taxon>Buprestidae</taxon>
        <taxon>Agrilinae</taxon>
        <taxon>Agrilus</taxon>
    </lineage>
</organism>
<dbReference type="AlphaFoldDB" id="A0A7F5R9V3"/>
<feature type="domain" description="C-myb C-terminal" evidence="4">
    <location>
        <begin position="1"/>
        <end position="48"/>
    </location>
</feature>
<dbReference type="InterPro" id="IPR015395">
    <property type="entry name" value="C-myb_C"/>
</dbReference>
<name>A0A7F5R9V3_AGRPL</name>
<reference evidence="6" key="1">
    <citation type="submission" date="2025-08" db="UniProtKB">
        <authorList>
            <consortium name="RefSeq"/>
        </authorList>
    </citation>
    <scope>IDENTIFICATION</scope>
    <source>
        <tissue evidence="6">Entire body</tissue>
    </source>
</reference>
<evidence type="ECO:0000313" key="5">
    <source>
        <dbReference type="Proteomes" id="UP000192223"/>
    </source>
</evidence>
<evidence type="ECO:0000256" key="2">
    <source>
        <dbReference type="ARBA" id="ARBA00023125"/>
    </source>
</evidence>
<dbReference type="GO" id="GO:0003677">
    <property type="term" value="F:DNA binding"/>
    <property type="evidence" value="ECO:0007669"/>
    <property type="project" value="UniProtKB-KW"/>
</dbReference>
<evidence type="ECO:0000259" key="4">
    <source>
        <dbReference type="Pfam" id="PF09316"/>
    </source>
</evidence>
<keyword evidence="2" id="KW-0238">DNA-binding</keyword>
<evidence type="ECO:0000256" key="1">
    <source>
        <dbReference type="ARBA" id="ARBA00022737"/>
    </source>
</evidence>
<accession>A0A7F5R9V3</accession>
<dbReference type="KEGG" id="apln:112905139"/>
<evidence type="ECO:0000313" key="6">
    <source>
        <dbReference type="RefSeq" id="XP_025832746.1"/>
    </source>
</evidence>
<dbReference type="Pfam" id="PF09316">
    <property type="entry name" value="Cmyb_C"/>
    <property type="match status" value="1"/>
</dbReference>
<proteinExistence type="predicted"/>